<dbReference type="PROSITE" id="PS50893">
    <property type="entry name" value="ABC_TRANSPORTER_2"/>
    <property type="match status" value="1"/>
</dbReference>
<dbReference type="Pfam" id="PF00005">
    <property type="entry name" value="ABC_tran"/>
    <property type="match status" value="1"/>
</dbReference>
<dbReference type="Gene3D" id="1.20.1560.10">
    <property type="entry name" value="ABC transporter type 1, transmembrane domain"/>
    <property type="match status" value="1"/>
</dbReference>
<dbReference type="GO" id="GO:0005886">
    <property type="term" value="C:plasma membrane"/>
    <property type="evidence" value="ECO:0007669"/>
    <property type="project" value="UniProtKB-SubCell"/>
</dbReference>
<protein>
    <submittedName>
        <fullName evidence="10">ABC transporter ATP-binding protein</fullName>
    </submittedName>
</protein>
<feature type="domain" description="ABC transporter" evidence="8">
    <location>
        <begin position="332"/>
        <end position="548"/>
    </location>
</feature>
<dbReference type="SUPFAM" id="SSF52540">
    <property type="entry name" value="P-loop containing nucleoside triphosphate hydrolases"/>
    <property type="match status" value="1"/>
</dbReference>
<dbReference type="GO" id="GO:0016887">
    <property type="term" value="F:ATP hydrolysis activity"/>
    <property type="evidence" value="ECO:0007669"/>
    <property type="project" value="InterPro"/>
</dbReference>
<reference evidence="10" key="1">
    <citation type="submission" date="2020-04" db="EMBL/GenBank/DDBJ databases">
        <title>Deep metagenomics examines the oral microbiome during advanced dental caries in children, revealing novel taxa and co-occurrences with host molecules.</title>
        <authorList>
            <person name="Baker J.L."/>
            <person name="Morton J.T."/>
            <person name="Dinis M."/>
            <person name="Alvarez R."/>
            <person name="Tran N.C."/>
            <person name="Knight R."/>
            <person name="Edlund A."/>
        </authorList>
    </citation>
    <scope>NUCLEOTIDE SEQUENCE</scope>
    <source>
        <strain evidence="10">JCVI_38_bin.5</strain>
    </source>
</reference>
<dbReference type="Gene3D" id="3.40.50.300">
    <property type="entry name" value="P-loop containing nucleotide triphosphate hydrolases"/>
    <property type="match status" value="1"/>
</dbReference>
<feature type="transmembrane region" description="Helical" evidence="7">
    <location>
        <begin position="156"/>
        <end position="176"/>
    </location>
</feature>
<dbReference type="InterPro" id="IPR027417">
    <property type="entry name" value="P-loop_NTPase"/>
</dbReference>
<dbReference type="AlphaFoldDB" id="A0A930VV91"/>
<comment type="caution">
    <text evidence="10">The sequence shown here is derived from an EMBL/GenBank/DDBJ whole genome shotgun (WGS) entry which is preliminary data.</text>
</comment>
<feature type="transmembrane region" description="Helical" evidence="7">
    <location>
        <begin position="55"/>
        <end position="75"/>
    </location>
</feature>
<dbReference type="PANTHER" id="PTHR43394:SF1">
    <property type="entry name" value="ATP-BINDING CASSETTE SUB-FAMILY B MEMBER 10, MITOCHONDRIAL"/>
    <property type="match status" value="1"/>
</dbReference>
<sequence>MRKLILYCWNSIKNKAMYTGYMALKLLKALTDASLPFITGWVINLLVSKASFYEAFMLCILIAFLGVLSALLEYFSDLIYTYLQSDSSFVLEADAIKRIQHTRQDFFSSYDPAYYHRSVNNDASTISIFFLISGSKVITSTVTVVVIIGVVASINILLAFVCGLLTLSVGFTYSYFHNEIFKKNYESKEELSKYASCEFSQFSQVDFIRRHVLFSHFARALKETYQKLRAAVYSSNKLIAKVKAQNGALTAFCQAILFALGVYQISIGNMQVGYLATIASYYSMLTSAAMYFTEFGLEYQSSLVSYERLMKISTLPTEPNGMQVLDTKIGSLVCTDVSFTYPSNTKPVLTKTNAAFEPGKLYALTGHNGCGKSTLLKLIDAEWSGLYDGAIDYNSTELSKLDHYVLREDMVGFTEQEPMILEDTIWNNLTLLCKDEPSKEKVVSLVEQLNLNHLLDSAPQGFNTILDDSHPSLSGGEKQKVAIIRMVLKNPQVMLLDEPTSALDKNSVVQLISLLNDLKQNHIVIVVTHDQKLLDSCDSIVEFPVKKA</sequence>
<comment type="subcellular location">
    <subcellularLocation>
        <location evidence="1">Cell membrane</location>
        <topology evidence="1">Multi-pass membrane protein</topology>
    </subcellularLocation>
</comment>
<evidence type="ECO:0000259" key="9">
    <source>
        <dbReference type="PROSITE" id="PS50929"/>
    </source>
</evidence>
<evidence type="ECO:0000256" key="3">
    <source>
        <dbReference type="ARBA" id="ARBA00022741"/>
    </source>
</evidence>
<dbReference type="GO" id="GO:0015421">
    <property type="term" value="F:ABC-type oligopeptide transporter activity"/>
    <property type="evidence" value="ECO:0007669"/>
    <property type="project" value="TreeGrafter"/>
</dbReference>
<dbReference type="PANTHER" id="PTHR43394">
    <property type="entry name" value="ATP-DEPENDENT PERMEASE MDL1, MITOCHONDRIAL"/>
    <property type="match status" value="1"/>
</dbReference>
<feature type="transmembrane region" description="Helical" evidence="7">
    <location>
        <begin position="247"/>
        <end position="266"/>
    </location>
</feature>
<dbReference type="GO" id="GO:0005524">
    <property type="term" value="F:ATP binding"/>
    <property type="evidence" value="ECO:0007669"/>
    <property type="project" value="UniProtKB-KW"/>
</dbReference>
<keyword evidence="5 7" id="KW-1133">Transmembrane helix</keyword>
<gene>
    <name evidence="10" type="ORF">HXK26_00545</name>
</gene>
<dbReference type="Pfam" id="PF00664">
    <property type="entry name" value="ABC_membrane"/>
    <property type="match status" value="1"/>
</dbReference>
<proteinExistence type="predicted"/>
<evidence type="ECO:0000259" key="8">
    <source>
        <dbReference type="PROSITE" id="PS50893"/>
    </source>
</evidence>
<feature type="transmembrane region" description="Helical" evidence="7">
    <location>
        <begin position="21"/>
        <end position="43"/>
    </location>
</feature>
<evidence type="ECO:0000256" key="6">
    <source>
        <dbReference type="ARBA" id="ARBA00023136"/>
    </source>
</evidence>
<dbReference type="SMART" id="SM00382">
    <property type="entry name" value="AAA"/>
    <property type="match status" value="1"/>
</dbReference>
<organism evidence="10 11">
    <name type="scientific">Lancefieldella rimae</name>
    <dbReference type="NCBI Taxonomy" id="1383"/>
    <lineage>
        <taxon>Bacteria</taxon>
        <taxon>Bacillati</taxon>
        <taxon>Actinomycetota</taxon>
        <taxon>Coriobacteriia</taxon>
        <taxon>Coriobacteriales</taxon>
        <taxon>Atopobiaceae</taxon>
        <taxon>Lancefieldella</taxon>
    </lineage>
</organism>
<dbReference type="Proteomes" id="UP000698335">
    <property type="component" value="Unassembled WGS sequence"/>
</dbReference>
<dbReference type="InterPro" id="IPR017871">
    <property type="entry name" value="ABC_transporter-like_CS"/>
</dbReference>
<evidence type="ECO:0000313" key="11">
    <source>
        <dbReference type="Proteomes" id="UP000698335"/>
    </source>
</evidence>
<evidence type="ECO:0000256" key="2">
    <source>
        <dbReference type="ARBA" id="ARBA00022692"/>
    </source>
</evidence>
<dbReference type="InterPro" id="IPR003593">
    <property type="entry name" value="AAA+_ATPase"/>
</dbReference>
<evidence type="ECO:0000256" key="7">
    <source>
        <dbReference type="SAM" id="Phobius"/>
    </source>
</evidence>
<dbReference type="InterPro" id="IPR003439">
    <property type="entry name" value="ABC_transporter-like_ATP-bd"/>
</dbReference>
<evidence type="ECO:0000256" key="5">
    <source>
        <dbReference type="ARBA" id="ARBA00022989"/>
    </source>
</evidence>
<evidence type="ECO:0000313" key="10">
    <source>
        <dbReference type="EMBL" id="MBF4807181.1"/>
    </source>
</evidence>
<dbReference type="CDD" id="cd03228">
    <property type="entry name" value="ABCC_MRP_Like"/>
    <property type="match status" value="1"/>
</dbReference>
<dbReference type="InterPro" id="IPR036640">
    <property type="entry name" value="ABC1_TM_sf"/>
</dbReference>
<dbReference type="SUPFAM" id="SSF90123">
    <property type="entry name" value="ABC transporter transmembrane region"/>
    <property type="match status" value="1"/>
</dbReference>
<evidence type="ECO:0000256" key="1">
    <source>
        <dbReference type="ARBA" id="ARBA00004651"/>
    </source>
</evidence>
<dbReference type="InterPro" id="IPR039421">
    <property type="entry name" value="Type_1_exporter"/>
</dbReference>
<feature type="transmembrane region" description="Helical" evidence="7">
    <location>
        <begin position="126"/>
        <end position="150"/>
    </location>
</feature>
<keyword evidence="3" id="KW-0547">Nucleotide-binding</keyword>
<name>A0A930VV91_9ACTN</name>
<dbReference type="PROSITE" id="PS00211">
    <property type="entry name" value="ABC_TRANSPORTER_1"/>
    <property type="match status" value="1"/>
</dbReference>
<dbReference type="InterPro" id="IPR011527">
    <property type="entry name" value="ABC1_TM_dom"/>
</dbReference>
<evidence type="ECO:0000256" key="4">
    <source>
        <dbReference type="ARBA" id="ARBA00022840"/>
    </source>
</evidence>
<keyword evidence="6 7" id="KW-0472">Membrane</keyword>
<dbReference type="PROSITE" id="PS50929">
    <property type="entry name" value="ABC_TM1F"/>
    <property type="match status" value="1"/>
</dbReference>
<dbReference type="EMBL" id="JABZGW010000007">
    <property type="protein sequence ID" value="MBF4807181.1"/>
    <property type="molecule type" value="Genomic_DNA"/>
</dbReference>
<keyword evidence="4 10" id="KW-0067">ATP-binding</keyword>
<accession>A0A930VV91</accession>
<keyword evidence="2 7" id="KW-0812">Transmembrane</keyword>
<feature type="domain" description="ABC transmembrane type-1" evidence="9">
    <location>
        <begin position="22"/>
        <end position="301"/>
    </location>
</feature>